<dbReference type="Proteomes" id="UP000278222">
    <property type="component" value="Unassembled WGS sequence"/>
</dbReference>
<dbReference type="PANTHER" id="PTHR30483">
    <property type="entry name" value="LEUCINE-SPECIFIC-BINDING PROTEIN"/>
    <property type="match status" value="1"/>
</dbReference>
<dbReference type="CDD" id="cd06330">
    <property type="entry name" value="PBP1_As_SBP-like"/>
    <property type="match status" value="1"/>
</dbReference>
<dbReference type="OrthoDB" id="9783240at2"/>
<dbReference type="InterPro" id="IPR051010">
    <property type="entry name" value="BCAA_transport"/>
</dbReference>
<dbReference type="InterPro" id="IPR028081">
    <property type="entry name" value="Leu-bd"/>
</dbReference>
<protein>
    <submittedName>
        <fullName evidence="7">Amino acid/amide ABC transporter substrate-binding protein (HAAT family)</fullName>
    </submittedName>
</protein>
<feature type="chain" id="PRO_5018191051" evidence="5">
    <location>
        <begin position="22"/>
        <end position="397"/>
    </location>
</feature>
<sequence length="397" mass="43477">MLRQAILGLAAMVAVSAPAMGQDAIRIGEINSYSGMAAFTVPYRNGWTLAVEEVNAAGGVLGRKIEVVSRDDAGKPEDAVRLAAELVTNEKVAVLAGTFFSHIGLAVSDYARQHKVLFLGSEPLTDAMTWSKGHRYTFRLRPSTYMQSAMLAEEAAKLPAKRWATIAPNYEYGQSAVAAFKELLKARRPDVEFVAEQWPAQGKIDAGATVQAIALARPDAIFNVTFGPDLGRLVREGNTRGLFRNRPVVSLLTGEPEYLDPLKDETPEGWIVTGYPWEAIETPEHKAFRDAYRKRFDDYPRLGSVVGYGMVKSIAAAIAKAGSTDTEKMVDAMRGLSLPSPFGPMEYRAIDHQSTLGAYVGRTTVRDGKGVMVDWRYADGAKYLPDDATVRKLRPQE</sequence>
<evidence type="ECO:0000256" key="3">
    <source>
        <dbReference type="ARBA" id="ARBA00022729"/>
    </source>
</evidence>
<organism evidence="7 8">
    <name type="scientific">Stella humosa</name>
    <dbReference type="NCBI Taxonomy" id="94"/>
    <lineage>
        <taxon>Bacteria</taxon>
        <taxon>Pseudomonadati</taxon>
        <taxon>Pseudomonadota</taxon>
        <taxon>Alphaproteobacteria</taxon>
        <taxon>Rhodospirillales</taxon>
        <taxon>Stellaceae</taxon>
        <taxon>Stella</taxon>
    </lineage>
</organism>
<accession>A0A3N1MEH0</accession>
<feature type="domain" description="Leucine-binding protein" evidence="6">
    <location>
        <begin position="25"/>
        <end position="364"/>
    </location>
</feature>
<keyword evidence="4" id="KW-0029">Amino-acid transport</keyword>
<evidence type="ECO:0000256" key="4">
    <source>
        <dbReference type="ARBA" id="ARBA00022970"/>
    </source>
</evidence>
<evidence type="ECO:0000256" key="1">
    <source>
        <dbReference type="ARBA" id="ARBA00010062"/>
    </source>
</evidence>
<dbReference type="InterPro" id="IPR000709">
    <property type="entry name" value="Leu_Ile_Val-bd"/>
</dbReference>
<dbReference type="AlphaFoldDB" id="A0A3N1MEH0"/>
<gene>
    <name evidence="7" type="ORF">EDC65_0705</name>
</gene>
<dbReference type="InterPro" id="IPR028082">
    <property type="entry name" value="Peripla_BP_I"/>
</dbReference>
<name>A0A3N1MEH0_9PROT</name>
<dbReference type="GO" id="GO:0006865">
    <property type="term" value="P:amino acid transport"/>
    <property type="evidence" value="ECO:0007669"/>
    <property type="project" value="UniProtKB-KW"/>
</dbReference>
<dbReference type="PRINTS" id="PR00337">
    <property type="entry name" value="LEUILEVALBP"/>
</dbReference>
<reference evidence="7 8" key="1">
    <citation type="submission" date="2018-11" db="EMBL/GenBank/DDBJ databases">
        <title>Genomic Encyclopedia of Type Strains, Phase IV (KMG-IV): sequencing the most valuable type-strain genomes for metagenomic binning, comparative biology and taxonomic classification.</title>
        <authorList>
            <person name="Goeker M."/>
        </authorList>
    </citation>
    <scope>NUCLEOTIDE SEQUENCE [LARGE SCALE GENOMIC DNA]</scope>
    <source>
        <strain evidence="7 8">DSM 5900</strain>
    </source>
</reference>
<dbReference type="Gene3D" id="3.40.50.2300">
    <property type="match status" value="2"/>
</dbReference>
<feature type="signal peptide" evidence="5">
    <location>
        <begin position="1"/>
        <end position="21"/>
    </location>
</feature>
<proteinExistence type="inferred from homology"/>
<keyword evidence="3 5" id="KW-0732">Signal</keyword>
<keyword evidence="8" id="KW-1185">Reference proteome</keyword>
<evidence type="ECO:0000256" key="5">
    <source>
        <dbReference type="SAM" id="SignalP"/>
    </source>
</evidence>
<dbReference type="RefSeq" id="WP_123688804.1">
    <property type="nucleotide sequence ID" value="NZ_AP019700.1"/>
</dbReference>
<dbReference type="EMBL" id="RJKX01000011">
    <property type="protein sequence ID" value="ROQ01525.1"/>
    <property type="molecule type" value="Genomic_DNA"/>
</dbReference>
<comment type="caution">
    <text evidence="7">The sequence shown here is derived from an EMBL/GenBank/DDBJ whole genome shotgun (WGS) entry which is preliminary data.</text>
</comment>
<evidence type="ECO:0000313" key="7">
    <source>
        <dbReference type="EMBL" id="ROQ01525.1"/>
    </source>
</evidence>
<dbReference type="SUPFAM" id="SSF53822">
    <property type="entry name" value="Periplasmic binding protein-like I"/>
    <property type="match status" value="1"/>
</dbReference>
<dbReference type="PANTHER" id="PTHR30483:SF37">
    <property type="entry name" value="ABC TRANSPORTER SUBSTRATE-BINDING PROTEIN"/>
    <property type="match status" value="1"/>
</dbReference>
<evidence type="ECO:0000313" key="8">
    <source>
        <dbReference type="Proteomes" id="UP000278222"/>
    </source>
</evidence>
<keyword evidence="2" id="KW-0813">Transport</keyword>
<comment type="similarity">
    <text evidence="1">Belongs to the leucine-binding protein family.</text>
</comment>
<evidence type="ECO:0000259" key="6">
    <source>
        <dbReference type="Pfam" id="PF13458"/>
    </source>
</evidence>
<evidence type="ECO:0000256" key="2">
    <source>
        <dbReference type="ARBA" id="ARBA00022448"/>
    </source>
</evidence>
<dbReference type="Pfam" id="PF13458">
    <property type="entry name" value="Peripla_BP_6"/>
    <property type="match status" value="1"/>
</dbReference>